<feature type="region of interest" description="Disordered" evidence="2">
    <location>
        <begin position="836"/>
        <end position="888"/>
    </location>
</feature>
<comment type="similarity">
    <text evidence="1">Belongs to the patched family.</text>
</comment>
<dbReference type="AlphaFoldDB" id="A0A9W9Z0N9"/>
<feature type="transmembrane region" description="Helical" evidence="3">
    <location>
        <begin position="267"/>
        <end position="285"/>
    </location>
</feature>
<evidence type="ECO:0000313" key="5">
    <source>
        <dbReference type="EMBL" id="KAJ7372816.1"/>
    </source>
</evidence>
<keyword evidence="3" id="KW-1133">Transmembrane helix</keyword>
<dbReference type="GO" id="GO:0016020">
    <property type="term" value="C:membrane"/>
    <property type="evidence" value="ECO:0007669"/>
    <property type="project" value="TreeGrafter"/>
</dbReference>
<feature type="transmembrane region" description="Helical" evidence="3">
    <location>
        <begin position="677"/>
        <end position="696"/>
    </location>
</feature>
<feature type="transmembrane region" description="Helical" evidence="3">
    <location>
        <begin position="702"/>
        <end position="722"/>
    </location>
</feature>
<sequence>MWSPFCSWFLRLLERFFGWYGEGIAKHPLITIQICIVFVSVCSVGFVWFQAESRVEKLFIPQSSQAIDDLITAEKYFRVKFRQEIILLVASSDHPNVLAPECLRQAFKAHNAVMELESYSDFCVTLSGNKSKSLKDCVTINPLEFVQFNESKLNGKDLKQGQQELSKAFNDTTVLMRNGRPFWYNFNRMFGDSNRRHGSITDAKALQMVYLISDPSDEVASKKIINWEKTFIDKIASLVDTLSCFEVHYSSSRSLDDAISENIASELTLVSITFSLMLTFTCFMLGKFFNPLTGHSLLANAGVFSVALGIAAGFGLAMWCRVPFVSIVGVLPFLVLGVGIDDIFILVDELDRQPRDLSTTEIIKAVMKRSGATVTMTTATDLVAFVVSTSTSFPAIRYFCIYAALTVTCSFLMVVTFFVAIMSYDVGRIKSGRKDCLPFCYAPPPGEGAPAWDEPIPQTSNRVMAYWAKFLTHPITKVVVICFSLLLLGAGIYGVTQVDEKFDRRILAKDDSYLKRFLYAQEKHFELTIPVSIVESGKVDYEMDSTQEHIRRLTDIVTNNKHYTNRSLSWMNSFSQHGKRYKRNITGPRFLPELKAFLRIPDFSYFSQDLKFSKDGTKLEAFRVLGFMKSSSSSIFKKNAMLTLREDIAVKSTLDAFPIARPFMFFEQYAITSRETIRNLIIAALAVLVVTSPFLVDCTVTILVVLNFAALICELFGLMFIWDVSLNSVSMIIIVMAIGFAVDYSAHIVHAYVMSNKLTANERVVDALSTMGASVFMGARLLVWPCQRSPLRRSSLYSSECSSALSCLVFFTDCVLCLFICLCCAGDPLFIRSPSVRDSAERPGSREACSGLQLAPAGSENQDCSGAMEETNPNNDEQANQKDKSGKHIAQHAVNAVIEIGIQNKGIKTDDEELEMDSTSGDNKQKDMIDKDPDLSKDRVENNEELACTSENSDTLTSDGTTTPAPDDTPAANKPEESHSGSQ</sequence>
<feature type="transmembrane region" description="Helical" evidence="3">
    <location>
        <begin position="297"/>
        <end position="318"/>
    </location>
</feature>
<dbReference type="Pfam" id="PF12349">
    <property type="entry name" value="Sterol-sensing"/>
    <property type="match status" value="1"/>
</dbReference>
<keyword evidence="3" id="KW-0472">Membrane</keyword>
<gene>
    <name evidence="5" type="primary">PTCHD3_11</name>
    <name evidence="5" type="ORF">OS493_016736</name>
</gene>
<dbReference type="PANTHER" id="PTHR10796:SF92">
    <property type="entry name" value="PATCHED-RELATED, ISOFORM A"/>
    <property type="match status" value="1"/>
</dbReference>
<evidence type="ECO:0000259" key="4">
    <source>
        <dbReference type="PROSITE" id="PS50156"/>
    </source>
</evidence>
<evidence type="ECO:0000256" key="1">
    <source>
        <dbReference type="ARBA" id="ARBA00005585"/>
    </source>
</evidence>
<dbReference type="InterPro" id="IPR053958">
    <property type="entry name" value="HMGCR/SNAP/NPC1-like_SSD"/>
</dbReference>
<evidence type="ECO:0000256" key="2">
    <source>
        <dbReference type="SAM" id="MobiDB-lite"/>
    </source>
</evidence>
<feature type="transmembrane region" description="Helical" evidence="3">
    <location>
        <begin position="324"/>
        <end position="347"/>
    </location>
</feature>
<protein>
    <submittedName>
        <fullName evidence="5">Patched domain-containing protein 3</fullName>
    </submittedName>
</protein>
<feature type="transmembrane region" description="Helical" evidence="3">
    <location>
        <begin position="475"/>
        <end position="495"/>
    </location>
</feature>
<feature type="compositionally biased region" description="Basic and acidic residues" evidence="2">
    <location>
        <begin position="923"/>
        <end position="942"/>
    </location>
</feature>
<name>A0A9W9Z0N9_9CNID</name>
<feature type="region of interest" description="Disordered" evidence="2">
    <location>
        <begin position="908"/>
        <end position="983"/>
    </location>
</feature>
<dbReference type="SUPFAM" id="SSF82866">
    <property type="entry name" value="Multidrug efflux transporter AcrB transmembrane domain"/>
    <property type="match status" value="2"/>
</dbReference>
<feature type="compositionally biased region" description="Low complexity" evidence="2">
    <location>
        <begin position="957"/>
        <end position="972"/>
    </location>
</feature>
<organism evidence="5 6">
    <name type="scientific">Desmophyllum pertusum</name>
    <dbReference type="NCBI Taxonomy" id="174260"/>
    <lineage>
        <taxon>Eukaryota</taxon>
        <taxon>Metazoa</taxon>
        <taxon>Cnidaria</taxon>
        <taxon>Anthozoa</taxon>
        <taxon>Hexacorallia</taxon>
        <taxon>Scleractinia</taxon>
        <taxon>Caryophylliina</taxon>
        <taxon>Caryophylliidae</taxon>
        <taxon>Desmophyllum</taxon>
    </lineage>
</organism>
<dbReference type="InterPro" id="IPR051697">
    <property type="entry name" value="Patched_domain-protein"/>
</dbReference>
<keyword evidence="3" id="KW-0812">Transmembrane</keyword>
<dbReference type="Gene3D" id="1.20.1640.10">
    <property type="entry name" value="Multidrug efflux transporter AcrB transmembrane domain"/>
    <property type="match status" value="2"/>
</dbReference>
<dbReference type="PANTHER" id="PTHR10796">
    <property type="entry name" value="PATCHED-RELATED"/>
    <property type="match status" value="1"/>
</dbReference>
<feature type="transmembrane region" description="Helical" evidence="3">
    <location>
        <begin position="729"/>
        <end position="752"/>
    </location>
</feature>
<dbReference type="InterPro" id="IPR000731">
    <property type="entry name" value="SSD"/>
</dbReference>
<reference evidence="5" key="1">
    <citation type="submission" date="2023-01" db="EMBL/GenBank/DDBJ databases">
        <title>Genome assembly of the deep-sea coral Lophelia pertusa.</title>
        <authorList>
            <person name="Herrera S."/>
            <person name="Cordes E."/>
        </authorList>
    </citation>
    <scope>NUCLEOTIDE SEQUENCE</scope>
    <source>
        <strain evidence="5">USNM1676648</strain>
        <tissue evidence="5">Polyp</tissue>
    </source>
</reference>
<proteinExistence type="inferred from homology"/>
<dbReference type="Proteomes" id="UP001163046">
    <property type="component" value="Unassembled WGS sequence"/>
</dbReference>
<evidence type="ECO:0000313" key="6">
    <source>
        <dbReference type="Proteomes" id="UP001163046"/>
    </source>
</evidence>
<feature type="transmembrane region" description="Helical" evidence="3">
    <location>
        <begin position="29"/>
        <end position="49"/>
    </location>
</feature>
<feature type="domain" description="SSD" evidence="4">
    <location>
        <begin position="266"/>
        <end position="424"/>
    </location>
</feature>
<dbReference type="OrthoDB" id="6510177at2759"/>
<dbReference type="EMBL" id="MU826834">
    <property type="protein sequence ID" value="KAJ7372816.1"/>
    <property type="molecule type" value="Genomic_DNA"/>
</dbReference>
<feature type="compositionally biased region" description="Basic and acidic residues" evidence="2">
    <location>
        <begin position="974"/>
        <end position="983"/>
    </location>
</feature>
<evidence type="ECO:0000256" key="3">
    <source>
        <dbReference type="SAM" id="Phobius"/>
    </source>
</evidence>
<comment type="caution">
    <text evidence="5">The sequence shown here is derived from an EMBL/GenBank/DDBJ whole genome shotgun (WGS) entry which is preliminary data.</text>
</comment>
<keyword evidence="6" id="KW-1185">Reference proteome</keyword>
<accession>A0A9W9Z0N9</accession>
<feature type="transmembrane region" description="Helical" evidence="3">
    <location>
        <begin position="399"/>
        <end position="424"/>
    </location>
</feature>
<dbReference type="PROSITE" id="PS50156">
    <property type="entry name" value="SSD"/>
    <property type="match status" value="1"/>
</dbReference>